<keyword evidence="3" id="KW-1185">Reference proteome</keyword>
<dbReference type="EMBL" id="CAUJNA010000175">
    <property type="protein sequence ID" value="CAJ1373113.1"/>
    <property type="molecule type" value="Genomic_DNA"/>
</dbReference>
<proteinExistence type="predicted"/>
<sequence length="280" mass="32424">MARKLVCHLDCFLLKALHKKRQSTRVAREEASVSVDLLIKEAEFVKSQQRELEHDLAVLQESNRLQSLQATDKSQRYKERASPSRTKDFLAEERVHMESLQAQQDQITHLRMHIESLHVEKQSLQQKQEVLFHKQRSAEQDRNRLLGSLQDDRNTLNEVRSERIRLSEERTNLEKQIASVVNKVHESVNEPHDRLRWSPERRMNAPAAEAKSLFKVPGSFGGVRGDVPYDAILQEPVQPVHFATVQESPRPHWTAFDKEDLRNKAAESPSFGSFRTLRTA</sequence>
<evidence type="ECO:0000256" key="1">
    <source>
        <dbReference type="SAM" id="Coils"/>
    </source>
</evidence>
<evidence type="ECO:0000313" key="2">
    <source>
        <dbReference type="EMBL" id="CAJ1373113.1"/>
    </source>
</evidence>
<evidence type="ECO:0000313" key="3">
    <source>
        <dbReference type="Proteomes" id="UP001178507"/>
    </source>
</evidence>
<comment type="caution">
    <text evidence="2">The sequence shown here is derived from an EMBL/GenBank/DDBJ whole genome shotgun (WGS) entry which is preliminary data.</text>
</comment>
<keyword evidence="1" id="KW-0175">Coiled coil</keyword>
<reference evidence="2" key="1">
    <citation type="submission" date="2023-08" db="EMBL/GenBank/DDBJ databases">
        <authorList>
            <person name="Chen Y."/>
            <person name="Shah S."/>
            <person name="Dougan E. K."/>
            <person name="Thang M."/>
            <person name="Chan C."/>
        </authorList>
    </citation>
    <scope>NUCLEOTIDE SEQUENCE</scope>
</reference>
<name>A0AA36HRW6_9DINO</name>
<accession>A0AA36HRW6</accession>
<protein>
    <submittedName>
        <fullName evidence="2">Uncharacterized protein</fullName>
    </submittedName>
</protein>
<gene>
    <name evidence="2" type="ORF">EVOR1521_LOCUS3025</name>
</gene>
<organism evidence="2 3">
    <name type="scientific">Effrenium voratum</name>
    <dbReference type="NCBI Taxonomy" id="2562239"/>
    <lineage>
        <taxon>Eukaryota</taxon>
        <taxon>Sar</taxon>
        <taxon>Alveolata</taxon>
        <taxon>Dinophyceae</taxon>
        <taxon>Suessiales</taxon>
        <taxon>Symbiodiniaceae</taxon>
        <taxon>Effrenium</taxon>
    </lineage>
</organism>
<dbReference type="Proteomes" id="UP001178507">
    <property type="component" value="Unassembled WGS sequence"/>
</dbReference>
<dbReference type="AlphaFoldDB" id="A0AA36HRW6"/>
<feature type="coiled-coil region" evidence="1">
    <location>
        <begin position="149"/>
        <end position="183"/>
    </location>
</feature>